<evidence type="ECO:0000259" key="2">
    <source>
        <dbReference type="Pfam" id="PF01243"/>
    </source>
</evidence>
<organism evidence="3 4">
    <name type="scientific">Mycolicibacterium frederiksbergense</name>
    <dbReference type="NCBI Taxonomy" id="117567"/>
    <lineage>
        <taxon>Bacteria</taxon>
        <taxon>Bacillati</taxon>
        <taxon>Actinomycetota</taxon>
        <taxon>Actinomycetes</taxon>
        <taxon>Mycobacteriales</taxon>
        <taxon>Mycobacteriaceae</taxon>
        <taxon>Mycolicibacterium</taxon>
    </lineage>
</organism>
<reference evidence="3 4" key="1">
    <citation type="submission" date="2023-04" db="EMBL/GenBank/DDBJ databases">
        <title>Forest soil microbial communities from Buena Vista Peninsula, Colon Province, Panama.</title>
        <authorList>
            <person name="Bouskill N."/>
        </authorList>
    </citation>
    <scope>NUCLEOTIDE SEQUENCE [LARGE SCALE GENOMIC DNA]</scope>
    <source>
        <strain evidence="3 4">AC80</strain>
    </source>
</reference>
<dbReference type="InterPro" id="IPR012349">
    <property type="entry name" value="Split_barrel_FMN-bd"/>
</dbReference>
<evidence type="ECO:0000256" key="1">
    <source>
        <dbReference type="SAM" id="MobiDB-lite"/>
    </source>
</evidence>
<dbReference type="SUPFAM" id="SSF50475">
    <property type="entry name" value="FMN-binding split barrel"/>
    <property type="match status" value="1"/>
</dbReference>
<dbReference type="InterPro" id="IPR011576">
    <property type="entry name" value="Pyridox_Oxase_N"/>
</dbReference>
<protein>
    <recommendedName>
        <fullName evidence="2">Pyridoxamine 5'-phosphate oxidase N-terminal domain-containing protein</fullName>
    </recommendedName>
</protein>
<accession>A0ABT6KUA0</accession>
<dbReference type="Pfam" id="PF01243">
    <property type="entry name" value="PNPOx_N"/>
    <property type="match status" value="1"/>
</dbReference>
<feature type="region of interest" description="Disordered" evidence="1">
    <location>
        <begin position="186"/>
        <end position="215"/>
    </location>
</feature>
<sequence length="215" mass="24169">MTVRRGHRDNGTATTENADSAPVRRAVALGRVVRALRKHHFAVLSTVGEDRSPASAGVCYGMWVCGNEQALYVMTRRHLKKTRNIATNPRVSVVVPLRRRFLRFLPPATIQLHGMAEILDWSDACGTRVFGGFWMGRMILRGYERSRRRGEARICFLRITLDPVIRTYGLGHHVWQLRRHMESGTDTLSFDAGGDSTPPPHRPPESIGNPGHHTT</sequence>
<feature type="region of interest" description="Disordered" evidence="1">
    <location>
        <begin position="1"/>
        <end position="20"/>
    </location>
</feature>
<feature type="domain" description="Pyridoxamine 5'-phosphate oxidase N-terminal" evidence="2">
    <location>
        <begin position="33"/>
        <end position="121"/>
    </location>
</feature>
<evidence type="ECO:0000313" key="3">
    <source>
        <dbReference type="EMBL" id="MDH6194278.1"/>
    </source>
</evidence>
<dbReference type="Proteomes" id="UP001160130">
    <property type="component" value="Unassembled WGS sequence"/>
</dbReference>
<evidence type="ECO:0000313" key="4">
    <source>
        <dbReference type="Proteomes" id="UP001160130"/>
    </source>
</evidence>
<proteinExistence type="predicted"/>
<comment type="caution">
    <text evidence="3">The sequence shown here is derived from an EMBL/GenBank/DDBJ whole genome shotgun (WGS) entry which is preliminary data.</text>
</comment>
<dbReference type="RefSeq" id="WP_372517064.1">
    <property type="nucleotide sequence ID" value="NZ_JARXVE010000001.1"/>
</dbReference>
<dbReference type="Gene3D" id="2.30.110.10">
    <property type="entry name" value="Electron Transport, Fmn-binding Protein, Chain A"/>
    <property type="match status" value="1"/>
</dbReference>
<keyword evidence="4" id="KW-1185">Reference proteome</keyword>
<gene>
    <name evidence="3" type="ORF">M2272_000899</name>
</gene>
<name>A0ABT6KUA0_9MYCO</name>
<dbReference type="EMBL" id="JARXVE010000001">
    <property type="protein sequence ID" value="MDH6194278.1"/>
    <property type="molecule type" value="Genomic_DNA"/>
</dbReference>